<dbReference type="OrthoDB" id="125971at2759"/>
<feature type="compositionally biased region" description="Low complexity" evidence="1">
    <location>
        <begin position="17"/>
        <end position="34"/>
    </location>
</feature>
<evidence type="ECO:0000313" key="2">
    <source>
        <dbReference type="EMBL" id="KAG5181485.1"/>
    </source>
</evidence>
<feature type="compositionally biased region" description="Polar residues" evidence="1">
    <location>
        <begin position="61"/>
        <end position="77"/>
    </location>
</feature>
<accession>A0A835YU81</accession>
<reference evidence="2" key="1">
    <citation type="submission" date="2021-02" db="EMBL/GenBank/DDBJ databases">
        <title>First Annotated Genome of the Yellow-green Alga Tribonema minus.</title>
        <authorList>
            <person name="Mahan K.M."/>
        </authorList>
    </citation>
    <scope>NUCLEOTIDE SEQUENCE</scope>
    <source>
        <strain evidence="2">UTEX B ZZ1240</strain>
    </source>
</reference>
<dbReference type="GO" id="GO:0016071">
    <property type="term" value="P:mRNA metabolic process"/>
    <property type="evidence" value="ECO:0007669"/>
    <property type="project" value="UniProtKB-ARBA"/>
</dbReference>
<proteinExistence type="predicted"/>
<dbReference type="InterPro" id="IPR028322">
    <property type="entry name" value="PNRC-like_rgn"/>
</dbReference>
<dbReference type="Pfam" id="PF15365">
    <property type="entry name" value="PNRC"/>
    <property type="match status" value="1"/>
</dbReference>
<feature type="region of interest" description="Disordered" evidence="1">
    <location>
        <begin position="1"/>
        <end position="117"/>
    </location>
</feature>
<feature type="compositionally biased region" description="Low complexity" evidence="1">
    <location>
        <begin position="82"/>
        <end position="96"/>
    </location>
</feature>
<dbReference type="AlphaFoldDB" id="A0A835YU81"/>
<organism evidence="2 3">
    <name type="scientific">Tribonema minus</name>
    <dbReference type="NCBI Taxonomy" id="303371"/>
    <lineage>
        <taxon>Eukaryota</taxon>
        <taxon>Sar</taxon>
        <taxon>Stramenopiles</taxon>
        <taxon>Ochrophyta</taxon>
        <taxon>PX clade</taxon>
        <taxon>Xanthophyceae</taxon>
        <taxon>Tribonematales</taxon>
        <taxon>Tribonemataceae</taxon>
        <taxon>Tribonema</taxon>
    </lineage>
</organism>
<dbReference type="EMBL" id="JAFCMP010000323">
    <property type="protein sequence ID" value="KAG5181485.1"/>
    <property type="molecule type" value="Genomic_DNA"/>
</dbReference>
<sequence>MSSTSNAAGMAILAMLSQPQQQASPGSSAPNSPQMGPSCSRSNEAWLKQLLLTPPAEAARTSPNTPLGGTPERSPQQRNDRPGSGPSSSSGMSTPPALSRTGSDSSGKRKARKDCRVEPVKTAFAWSKFQSSPDPAELPIPCFDIDDEPLSLPQRHGTVHSSIRSETSPYTLATARGNPAASPPSGLSLMAPAALSCRGAEWSPAQSAVSDLRKVMGLSC</sequence>
<keyword evidence="3" id="KW-1185">Reference proteome</keyword>
<feature type="compositionally biased region" description="Polar residues" evidence="1">
    <location>
        <begin position="159"/>
        <end position="171"/>
    </location>
</feature>
<dbReference type="Proteomes" id="UP000664859">
    <property type="component" value="Unassembled WGS sequence"/>
</dbReference>
<evidence type="ECO:0000313" key="3">
    <source>
        <dbReference type="Proteomes" id="UP000664859"/>
    </source>
</evidence>
<comment type="caution">
    <text evidence="2">The sequence shown here is derived from an EMBL/GenBank/DDBJ whole genome shotgun (WGS) entry which is preliminary data.</text>
</comment>
<protein>
    <submittedName>
        <fullName evidence="2">Uncharacterized protein</fullName>
    </submittedName>
</protein>
<gene>
    <name evidence="2" type="ORF">JKP88DRAFT_321182</name>
</gene>
<name>A0A835YU81_9STRA</name>
<feature type="region of interest" description="Disordered" evidence="1">
    <location>
        <begin position="153"/>
        <end position="184"/>
    </location>
</feature>
<evidence type="ECO:0000256" key="1">
    <source>
        <dbReference type="SAM" id="MobiDB-lite"/>
    </source>
</evidence>